<feature type="compositionally biased region" description="Basic and acidic residues" evidence="1">
    <location>
        <begin position="80"/>
        <end position="152"/>
    </location>
</feature>
<name>A0A069A3K3_CLODI</name>
<feature type="transmembrane region" description="Helical" evidence="2">
    <location>
        <begin position="48"/>
        <end position="68"/>
    </location>
</feature>
<dbReference type="Proteomes" id="UP000189137">
    <property type="component" value="Unassembled WGS sequence"/>
</dbReference>
<keyword evidence="2" id="KW-1133">Transmembrane helix</keyword>
<dbReference type="EMBL" id="LK932338">
    <property type="protein sequence ID" value="CDS82960.1"/>
    <property type="molecule type" value="Genomic_DNA"/>
</dbReference>
<keyword evidence="2" id="KW-0812">Transmembrane</keyword>
<dbReference type="RefSeq" id="WP_021364171.1">
    <property type="nucleotide sequence ID" value="NZ_BIPF01000058.1"/>
</dbReference>
<dbReference type="AlphaFoldDB" id="A0A069A3K3"/>
<protein>
    <submittedName>
        <fullName evidence="4">Predicted permeases</fullName>
    </submittedName>
</protein>
<feature type="transmembrane region" description="Helical" evidence="2">
    <location>
        <begin position="12"/>
        <end position="36"/>
    </location>
</feature>
<accession>A0A069A3K3</accession>
<organism evidence="3">
    <name type="scientific">Clostridioides difficile</name>
    <name type="common">Peptoclostridium difficile</name>
    <dbReference type="NCBI Taxonomy" id="1496"/>
    <lineage>
        <taxon>Bacteria</taxon>
        <taxon>Bacillati</taxon>
        <taxon>Bacillota</taxon>
        <taxon>Clostridia</taxon>
        <taxon>Peptostreptococcales</taxon>
        <taxon>Peptostreptococcaceae</taxon>
        <taxon>Clostridioides</taxon>
    </lineage>
</organism>
<feature type="region of interest" description="Disordered" evidence="1">
    <location>
        <begin position="77"/>
        <end position="152"/>
    </location>
</feature>
<evidence type="ECO:0000256" key="2">
    <source>
        <dbReference type="SAM" id="Phobius"/>
    </source>
</evidence>
<evidence type="ECO:0000256" key="1">
    <source>
        <dbReference type="SAM" id="MobiDB-lite"/>
    </source>
</evidence>
<evidence type="ECO:0000313" key="5">
    <source>
        <dbReference type="Proteomes" id="UP000189137"/>
    </source>
</evidence>
<gene>
    <name evidence="3" type="ORF">BN1097_1310018</name>
    <name evidence="4" type="ORF">SAMEA3375112_04151</name>
</gene>
<dbReference type="EMBL" id="FUPS01000024">
    <property type="protein sequence ID" value="SJT27742.1"/>
    <property type="molecule type" value="Genomic_DNA"/>
</dbReference>
<reference evidence="3" key="1">
    <citation type="submission" date="2014-07" db="EMBL/GenBank/DDBJ databases">
        <authorList>
            <person name="Monot Marc"/>
        </authorList>
    </citation>
    <scope>NUCLEOTIDE SEQUENCE</scope>
    <source>
        <strain evidence="3">7032994</strain>
    </source>
</reference>
<keyword evidence="2" id="KW-0472">Membrane</keyword>
<sequence length="264" mass="30754">MWGRFKNMSIILKVLVLVCAIAIFPITLLAFSIEFVVKSFKRNERFKVVFGVFLVFITFSFVCIWYLLEDNITTSNSSNKKQEEHLKEEPGKNLATREAEEETNKKKEQEKQKNEGTEAEKKERDKTEKKEKVDKKYQEKNKEKAETKKQTLTSEELKKKVDSIIPAEYKGNYYTNDVLDTDGSYVLSLQVQNASFDNESSCKAFTKDLINKLKEFRIDSAEVYFVGSSGQTTYQINIDDFLKVQDNIKSVDNMEFFSFKDFKN</sequence>
<evidence type="ECO:0000313" key="4">
    <source>
        <dbReference type="EMBL" id="SJT27742.1"/>
    </source>
</evidence>
<proteinExistence type="predicted"/>
<evidence type="ECO:0000313" key="3">
    <source>
        <dbReference type="EMBL" id="CDS82960.1"/>
    </source>
</evidence>
<reference evidence="4 5" key="2">
    <citation type="submission" date="2017-02" db="EMBL/GenBank/DDBJ databases">
        <authorList>
            <consortium name="Pathogen Informatics"/>
        </authorList>
    </citation>
    <scope>NUCLEOTIDE SEQUENCE [LARGE SCALE GENOMIC DNA]</scope>
    <source>
        <strain evidence="4 5">VRECD0157</strain>
    </source>
</reference>